<dbReference type="GO" id="GO:0003677">
    <property type="term" value="F:DNA binding"/>
    <property type="evidence" value="ECO:0007669"/>
    <property type="project" value="UniProtKB-KW"/>
</dbReference>
<accession>A0A934SZZ2</accession>
<evidence type="ECO:0000313" key="3">
    <source>
        <dbReference type="EMBL" id="MBK4738425.1"/>
    </source>
</evidence>
<organism evidence="3 4">
    <name type="scientific">Noviherbaspirillum pedocola</name>
    <dbReference type="NCBI Taxonomy" id="2801341"/>
    <lineage>
        <taxon>Bacteria</taxon>
        <taxon>Pseudomonadati</taxon>
        <taxon>Pseudomonadota</taxon>
        <taxon>Betaproteobacteria</taxon>
        <taxon>Burkholderiales</taxon>
        <taxon>Oxalobacteraceae</taxon>
        <taxon>Noviherbaspirillum</taxon>
    </lineage>
</organism>
<dbReference type="RefSeq" id="WP_200597642.1">
    <property type="nucleotide sequence ID" value="NZ_JAEPBG010000021.1"/>
</dbReference>
<comment type="caution">
    <text evidence="3">The sequence shown here is derived from an EMBL/GenBank/DDBJ whole genome shotgun (WGS) entry which is preliminary data.</text>
</comment>
<evidence type="ECO:0000259" key="2">
    <source>
        <dbReference type="Pfam" id="PF11740"/>
    </source>
</evidence>
<dbReference type="Proteomes" id="UP000622890">
    <property type="component" value="Unassembled WGS sequence"/>
</dbReference>
<sequence length="179" mass="20047">MADVAALRDRFPNTQELYREVCTVMFFRYGITPTANKLYQCVKKGSMSAPTEALGKFWDTLREKSRVRIEHPDLPEDLKTRAGEMAAALWDLAQQRAHASLNAYQDEARAKVLEAESARAQAEAEREALQKDRESVRANLAQAREQIADLQQQLAASAAIRDGLDTQLAQAHADIAAYR</sequence>
<evidence type="ECO:0000313" key="4">
    <source>
        <dbReference type="Proteomes" id="UP000622890"/>
    </source>
</evidence>
<keyword evidence="3" id="KW-0238">DNA-binding</keyword>
<gene>
    <name evidence="3" type="ORF">JJB74_27705</name>
</gene>
<keyword evidence="1" id="KW-0175">Coiled coil</keyword>
<proteinExistence type="predicted"/>
<feature type="coiled-coil region" evidence="1">
    <location>
        <begin position="101"/>
        <end position="160"/>
    </location>
</feature>
<dbReference type="EMBL" id="JAEPBG010000021">
    <property type="protein sequence ID" value="MBK4738425.1"/>
    <property type="molecule type" value="Genomic_DNA"/>
</dbReference>
<name>A0A934SZZ2_9BURK</name>
<protein>
    <submittedName>
        <fullName evidence="3">DNA-binding protein</fullName>
    </submittedName>
</protein>
<feature type="domain" description="KfrA N-terminal DNA-binding" evidence="2">
    <location>
        <begin position="24"/>
        <end position="131"/>
    </location>
</feature>
<keyword evidence="4" id="KW-1185">Reference proteome</keyword>
<reference evidence="3" key="1">
    <citation type="submission" date="2021-01" db="EMBL/GenBank/DDBJ databases">
        <title>Genome sequence of strain Noviherbaspirillum sp. DKR-6.</title>
        <authorList>
            <person name="Chaudhary D.K."/>
        </authorList>
    </citation>
    <scope>NUCLEOTIDE SEQUENCE</scope>
    <source>
        <strain evidence="3">DKR-6</strain>
    </source>
</reference>
<evidence type="ECO:0000256" key="1">
    <source>
        <dbReference type="SAM" id="Coils"/>
    </source>
</evidence>
<dbReference type="InterPro" id="IPR021104">
    <property type="entry name" value="KfrA_DNA-bd_N"/>
</dbReference>
<dbReference type="Pfam" id="PF11740">
    <property type="entry name" value="KfrA_N"/>
    <property type="match status" value="1"/>
</dbReference>
<dbReference type="AlphaFoldDB" id="A0A934SZZ2"/>